<dbReference type="Proteomes" id="UP000554482">
    <property type="component" value="Unassembled WGS sequence"/>
</dbReference>
<protein>
    <submittedName>
        <fullName evidence="2">Galactinol--sucrose galactosyltransferase</fullName>
    </submittedName>
</protein>
<dbReference type="PANTHER" id="PTHR31268">
    <property type="match status" value="1"/>
</dbReference>
<dbReference type="EMBL" id="JABWDY010001041">
    <property type="protein sequence ID" value="KAF5207735.1"/>
    <property type="molecule type" value="Genomic_DNA"/>
</dbReference>
<keyword evidence="2" id="KW-0328">Glycosyltransferase</keyword>
<organism evidence="2 3">
    <name type="scientific">Thalictrum thalictroides</name>
    <name type="common">Rue-anemone</name>
    <name type="synonym">Anemone thalictroides</name>
    <dbReference type="NCBI Taxonomy" id="46969"/>
    <lineage>
        <taxon>Eukaryota</taxon>
        <taxon>Viridiplantae</taxon>
        <taxon>Streptophyta</taxon>
        <taxon>Embryophyta</taxon>
        <taxon>Tracheophyta</taxon>
        <taxon>Spermatophyta</taxon>
        <taxon>Magnoliopsida</taxon>
        <taxon>Ranunculales</taxon>
        <taxon>Ranunculaceae</taxon>
        <taxon>Thalictroideae</taxon>
        <taxon>Thalictrum</taxon>
    </lineage>
</organism>
<dbReference type="OrthoDB" id="1703069at2759"/>
<dbReference type="GO" id="GO:0016757">
    <property type="term" value="F:glycosyltransferase activity"/>
    <property type="evidence" value="ECO:0007669"/>
    <property type="project" value="UniProtKB-KW"/>
</dbReference>
<dbReference type="InterPro" id="IPR008811">
    <property type="entry name" value="Glycosyl_hydrolases_36"/>
</dbReference>
<comment type="caution">
    <text evidence="2">The sequence shown here is derived from an EMBL/GenBank/DDBJ whole genome shotgun (WGS) entry which is preliminary data.</text>
</comment>
<dbReference type="AlphaFoldDB" id="A0A7J6XFP6"/>
<keyword evidence="1" id="KW-0119">Carbohydrate metabolism</keyword>
<dbReference type="PANTHER" id="PTHR31268:SF26">
    <property type="entry name" value="GALACTINOL--SUCROSE GALACTOSYLTRANSFERASE"/>
    <property type="match status" value="1"/>
</dbReference>
<keyword evidence="3" id="KW-1185">Reference proteome</keyword>
<proteinExistence type="predicted"/>
<keyword evidence="2" id="KW-0808">Transferase</keyword>
<sequence>MICPSLITPLQLSSSFSIQNKGIFFSKECLFINKTWKHSMCLSLKVSVARSITKEGNFLKANNKNVLTNVPDNVVLTPWTDGSAFVGATWDEQSSRHVFNLGVLQEARLLCLYRFKLWWMIPRIGNSGSDVPIETQMLLLESKERATIDNEELVSYVLFLPVLDGEFRSSLQGNSAKELQVCVESGDPAVVTSESLKAVFVNSGNSPFDLVKESMKILEKHMGTFSLRETKKAS</sequence>
<reference evidence="2 3" key="1">
    <citation type="submission" date="2020-06" db="EMBL/GenBank/DDBJ databases">
        <title>Transcriptomic and genomic resources for Thalictrum thalictroides and T. hernandezii: Facilitating candidate gene discovery in an emerging model plant lineage.</title>
        <authorList>
            <person name="Arias T."/>
            <person name="Riano-Pachon D.M."/>
            <person name="Di Stilio V.S."/>
        </authorList>
    </citation>
    <scope>NUCLEOTIDE SEQUENCE [LARGE SCALE GENOMIC DNA]</scope>
    <source>
        <strain evidence="3">cv. WT478/WT964</strain>
        <tissue evidence="2">Leaves</tissue>
    </source>
</reference>
<gene>
    <name evidence="2" type="ORF">FRX31_002678</name>
</gene>
<accession>A0A7J6XFP6</accession>
<evidence type="ECO:0000313" key="2">
    <source>
        <dbReference type="EMBL" id="KAF5207735.1"/>
    </source>
</evidence>
<dbReference type="Pfam" id="PF05691">
    <property type="entry name" value="Raffinose_syn"/>
    <property type="match status" value="1"/>
</dbReference>
<evidence type="ECO:0000313" key="3">
    <source>
        <dbReference type="Proteomes" id="UP000554482"/>
    </source>
</evidence>
<name>A0A7J6XFP6_THATH</name>
<evidence type="ECO:0000256" key="1">
    <source>
        <dbReference type="ARBA" id="ARBA00023277"/>
    </source>
</evidence>